<name>A0A7W7LN18_9ACTN</name>
<dbReference type="AlphaFoldDB" id="A0A7W7LN18"/>
<reference evidence="2 3" key="1">
    <citation type="submission" date="2020-08" db="EMBL/GenBank/DDBJ databases">
        <title>Genomic Encyclopedia of Type Strains, Phase III (KMG-III): the genomes of soil and plant-associated and newly described type strains.</title>
        <authorList>
            <person name="Whitman W."/>
        </authorList>
    </citation>
    <scope>NUCLEOTIDE SEQUENCE [LARGE SCALE GENOMIC DNA]</scope>
    <source>
        <strain evidence="2 3">CECT 3266</strain>
    </source>
</reference>
<dbReference type="EMBL" id="JACHJH010000003">
    <property type="protein sequence ID" value="MBB4893258.1"/>
    <property type="molecule type" value="Genomic_DNA"/>
</dbReference>
<dbReference type="Proteomes" id="UP000556084">
    <property type="component" value="Unassembled WGS sequence"/>
</dbReference>
<feature type="signal peptide" evidence="1">
    <location>
        <begin position="1"/>
        <end position="32"/>
    </location>
</feature>
<dbReference type="Gene3D" id="2.120.10.30">
    <property type="entry name" value="TolB, C-terminal domain"/>
    <property type="match status" value="1"/>
</dbReference>
<dbReference type="Pfam" id="PF07676">
    <property type="entry name" value="PD40"/>
    <property type="match status" value="1"/>
</dbReference>
<evidence type="ECO:0000313" key="2">
    <source>
        <dbReference type="EMBL" id="MBB4893258.1"/>
    </source>
</evidence>
<sequence length="349" mass="37856">MNSRTPMARLSRRNRLLVLVAAVLLLSGLATAATLHAAGRAAEKDRAQAGGPPVRSGTVTLDAPGRSVFRNMAWGPHRDEITSVSTADLGGPRTASGIRCLRFHTAAGTGICLQAVHGRLRDTYRAAVLDSHLRELRHYDLAGVPTRARVSPDGRSVAWTVFVSGDSYAGTAFSTRTSVLDTRTWTLDRDLEAYRFFLDDRLHRASDLNVWGVTFADANRFYATVATGGKTYLVGGDREARTLHALHTNVECPSLSPDGTRIAYKKRVQGASSDAPWRLYVLDLRTLRESATAERRNVDDQAVWRDGHTLVYSLPGDYGSDLWTVPADGSGKPALALKAALAPAFTGRS</sequence>
<proteinExistence type="predicted"/>
<evidence type="ECO:0000256" key="1">
    <source>
        <dbReference type="SAM" id="SignalP"/>
    </source>
</evidence>
<protein>
    <recommendedName>
        <fullName evidence="4">TolB-like translocation protein</fullName>
    </recommendedName>
</protein>
<dbReference type="SUPFAM" id="SSF82171">
    <property type="entry name" value="DPP6 N-terminal domain-like"/>
    <property type="match status" value="1"/>
</dbReference>
<keyword evidence="1" id="KW-0732">Signal</keyword>
<organism evidence="2 3">
    <name type="scientific">Streptomyces olivoverticillatus</name>
    <dbReference type="NCBI Taxonomy" id="66427"/>
    <lineage>
        <taxon>Bacteria</taxon>
        <taxon>Bacillati</taxon>
        <taxon>Actinomycetota</taxon>
        <taxon>Actinomycetes</taxon>
        <taxon>Kitasatosporales</taxon>
        <taxon>Streptomycetaceae</taxon>
        <taxon>Streptomyces</taxon>
    </lineage>
</organism>
<dbReference type="InterPro" id="IPR011659">
    <property type="entry name" value="WD40"/>
</dbReference>
<keyword evidence="3" id="KW-1185">Reference proteome</keyword>
<evidence type="ECO:0008006" key="4">
    <source>
        <dbReference type="Google" id="ProtNLM"/>
    </source>
</evidence>
<dbReference type="InterPro" id="IPR011042">
    <property type="entry name" value="6-blade_b-propeller_TolB-like"/>
</dbReference>
<accession>A0A7W7LN18</accession>
<comment type="caution">
    <text evidence="2">The sequence shown here is derived from an EMBL/GenBank/DDBJ whole genome shotgun (WGS) entry which is preliminary data.</text>
</comment>
<feature type="chain" id="PRO_5030920414" description="TolB-like translocation protein" evidence="1">
    <location>
        <begin position="33"/>
        <end position="349"/>
    </location>
</feature>
<gene>
    <name evidence="2" type="ORF">FHS39_002289</name>
</gene>
<evidence type="ECO:0000313" key="3">
    <source>
        <dbReference type="Proteomes" id="UP000556084"/>
    </source>
</evidence>